<dbReference type="EMBL" id="RCHS01000654">
    <property type="protein sequence ID" value="RMX57407.1"/>
    <property type="molecule type" value="Genomic_DNA"/>
</dbReference>
<dbReference type="Proteomes" id="UP000275408">
    <property type="component" value="Unassembled WGS sequence"/>
</dbReference>
<dbReference type="AlphaFoldDB" id="A0A3M6UUX1"/>
<reference evidence="1 2" key="1">
    <citation type="journal article" date="2018" name="Sci. Rep.">
        <title>Comparative analysis of the Pocillopora damicornis genome highlights role of immune system in coral evolution.</title>
        <authorList>
            <person name="Cunning R."/>
            <person name="Bay R.A."/>
            <person name="Gillette P."/>
            <person name="Baker A.C."/>
            <person name="Traylor-Knowles N."/>
        </authorList>
    </citation>
    <scope>NUCLEOTIDE SEQUENCE [LARGE SCALE GENOMIC DNA]</scope>
    <source>
        <strain evidence="1">RSMAS</strain>
        <tissue evidence="1">Whole animal</tissue>
    </source>
</reference>
<sequence length="119" mass="13521">TYSNEDATIKVSSSSSSGVLISANEKTEEKIQVRIFRDACFSLKYPGFPTRLEENEIVYVELEGIKTQMVHRSFLNFNHLLLFAAAIDNYHVAIPEECYVSANKKRDHCPTQGYQLISD</sequence>
<comment type="caution">
    <text evidence="1">The sequence shown here is derived from an EMBL/GenBank/DDBJ whole genome shotgun (WGS) entry which is preliminary data.</text>
</comment>
<evidence type="ECO:0000313" key="1">
    <source>
        <dbReference type="EMBL" id="RMX57407.1"/>
    </source>
</evidence>
<evidence type="ECO:0000313" key="2">
    <source>
        <dbReference type="Proteomes" id="UP000275408"/>
    </source>
</evidence>
<protein>
    <submittedName>
        <fullName evidence="1">Uncharacterized protein</fullName>
    </submittedName>
</protein>
<name>A0A3M6UUX1_POCDA</name>
<feature type="non-terminal residue" evidence="1">
    <location>
        <position position="1"/>
    </location>
</feature>
<gene>
    <name evidence="1" type="ORF">pdam_00007001</name>
</gene>
<proteinExistence type="predicted"/>
<accession>A0A3M6UUX1</accession>
<organism evidence="1 2">
    <name type="scientific">Pocillopora damicornis</name>
    <name type="common">Cauliflower coral</name>
    <name type="synonym">Millepora damicornis</name>
    <dbReference type="NCBI Taxonomy" id="46731"/>
    <lineage>
        <taxon>Eukaryota</taxon>
        <taxon>Metazoa</taxon>
        <taxon>Cnidaria</taxon>
        <taxon>Anthozoa</taxon>
        <taxon>Hexacorallia</taxon>
        <taxon>Scleractinia</taxon>
        <taxon>Astrocoeniina</taxon>
        <taxon>Pocilloporidae</taxon>
        <taxon>Pocillopora</taxon>
    </lineage>
</organism>
<keyword evidence="2" id="KW-1185">Reference proteome</keyword>